<reference evidence="3" key="1">
    <citation type="submission" date="2022-11" db="EMBL/GenBank/DDBJ databases">
        <authorList>
            <person name="Morgan W.R."/>
            <person name="Tartar A."/>
        </authorList>
    </citation>
    <scope>NUCLEOTIDE SEQUENCE</scope>
    <source>
        <strain evidence="3">ARSEF 373</strain>
    </source>
</reference>
<keyword evidence="4" id="KW-1185">Reference proteome</keyword>
<feature type="compositionally biased region" description="Low complexity" evidence="1">
    <location>
        <begin position="54"/>
        <end position="74"/>
    </location>
</feature>
<protein>
    <submittedName>
        <fullName evidence="3">Uncharacterized protein</fullName>
    </submittedName>
</protein>
<keyword evidence="2" id="KW-0812">Transmembrane</keyword>
<feature type="compositionally biased region" description="Basic and acidic residues" evidence="1">
    <location>
        <begin position="76"/>
        <end position="92"/>
    </location>
</feature>
<sequence length="1138" mass="127786">MDLRVGAITGIAEESAATARGDEPSPRHSHTSATLVEAIPVNSADQGRGSITDVPKPTVVVSPATSSPSDTTSPKVRKDEEWQPENTRRIEDSGQAAAAAHRHHTLTRSGSQRAMSRRNLRAGSTPTVPTPSQEAAEQEEEELTFIMPEINKDGGELTNNQTVKETWPVDHVMLLYMLSRYAVCARTAHEKETWIREIPLLVLMYEGIAAGVLNFDYAPASMLIAQEGRPKRIWMNTTQDGKSAVDDLREANLINGLKLSTRDYHSVTAFQVSLRGLELLAQVGKEHQNKVDSFIFAPKPYRRELLKIRYIPIKDEPESELLSMNDPSSGSWSNSAKQLVRQEDPSSLVNEQGRFILESIGYFRYSEVSETEDVSYVSSPFVPQCVRGIEAYQQLSSNAHRAQEAAGGQSNIRDTLSEAITLANPVCLVGEWIPFGSNQIVALNERLGSMDRCQGGLFTSLIDDRPTDTQFEVPPGLTEVRILDYDPVRFINFEAEINFPEEDGIVQVENLGIHLNVDGTIFYGIRVDAILDKRSDRISVDLLSRLLVDIHQDSSEIMDDLLSSYQSSLLEMVFLGDVANRAKFNMIMADHIEPFMPGLEYMDRGDYENELKQVLGDIHCAYDIGEDSVMIVGRDGMLIAGSAGKRFEKVFISYFSLLCREIFLRSFFTRIFVLEERLKHIRKLIFQAKENPSHITDIRSLLNNATNDLILFTDTLGYLLESLEFVKIPHKSPNATEEEEAIYGYLDLKKQHHDILTRARDLEKLVHGSKYELVNLRQMAEVLNTTQLEDIFKTVESNTKVLADSTSVTRKSGVALEMVHLLLAGSFAFTLLDRVPGGTLNAKAPTWVLEAFSMIIDTPFLFFVLNVLWMLAFVLGLWWIKRREHERNENGERTLHVKVNKAIDVEAFESFLATRVLEKQESFSQVAAELRHVMWTEMSGSSCSGADTHQSNRNRNRKESLQRASEAARGGGGGLLRSLLPRWLGEDNASTAHKPTAVIVPNIRPPSASKNKAVMDHKIQVEVEYDSRHGFLLYVTFHVHLRTIQHLLDQYAENTWVRRALRFMKKAVGYDVQSASRHSVSSTGSAHLSPPRKSKANVGQDEASKSNDMVQVESQLLRWFATELQEHRVIASVEHLIG</sequence>
<feature type="compositionally biased region" description="Polar residues" evidence="1">
    <location>
        <begin position="941"/>
        <end position="953"/>
    </location>
</feature>
<feature type="region of interest" description="Disordered" evidence="1">
    <location>
        <begin position="941"/>
        <end position="973"/>
    </location>
</feature>
<gene>
    <name evidence="3" type="ORF">N0F65_012757</name>
</gene>
<reference evidence="3" key="2">
    <citation type="journal article" date="2023" name="Microbiol Resour">
        <title>Decontamination and Annotation of the Draft Genome Sequence of the Oomycete Lagenidium giganteum ARSEF 373.</title>
        <authorList>
            <person name="Morgan W.R."/>
            <person name="Tartar A."/>
        </authorList>
    </citation>
    <scope>NUCLEOTIDE SEQUENCE</scope>
    <source>
        <strain evidence="3">ARSEF 373</strain>
    </source>
</reference>
<feature type="transmembrane region" description="Helical" evidence="2">
    <location>
        <begin position="852"/>
        <end position="880"/>
    </location>
</feature>
<dbReference type="AlphaFoldDB" id="A0AAV2YA89"/>
<evidence type="ECO:0000313" key="3">
    <source>
        <dbReference type="EMBL" id="DAZ92527.1"/>
    </source>
</evidence>
<feature type="compositionally biased region" description="Polar residues" evidence="1">
    <location>
        <begin position="122"/>
        <end position="132"/>
    </location>
</feature>
<feature type="region of interest" description="Disordered" evidence="1">
    <location>
        <begin position="1"/>
        <end position="140"/>
    </location>
</feature>
<accession>A0AAV2YA89</accession>
<proteinExistence type="predicted"/>
<comment type="caution">
    <text evidence="3">The sequence shown here is derived from an EMBL/GenBank/DDBJ whole genome shotgun (WGS) entry which is preliminary data.</text>
</comment>
<organism evidence="3 4">
    <name type="scientific">Lagenidium giganteum</name>
    <dbReference type="NCBI Taxonomy" id="4803"/>
    <lineage>
        <taxon>Eukaryota</taxon>
        <taxon>Sar</taxon>
        <taxon>Stramenopiles</taxon>
        <taxon>Oomycota</taxon>
        <taxon>Peronosporomycetes</taxon>
        <taxon>Pythiales</taxon>
        <taxon>Pythiaceae</taxon>
    </lineage>
</organism>
<keyword evidence="2" id="KW-1133">Transmembrane helix</keyword>
<evidence type="ECO:0000256" key="2">
    <source>
        <dbReference type="SAM" id="Phobius"/>
    </source>
</evidence>
<keyword evidence="2" id="KW-0472">Membrane</keyword>
<evidence type="ECO:0000313" key="4">
    <source>
        <dbReference type="Proteomes" id="UP001146120"/>
    </source>
</evidence>
<dbReference type="EMBL" id="DAKRPA010000435">
    <property type="protein sequence ID" value="DAZ92527.1"/>
    <property type="molecule type" value="Genomic_DNA"/>
</dbReference>
<evidence type="ECO:0000256" key="1">
    <source>
        <dbReference type="SAM" id="MobiDB-lite"/>
    </source>
</evidence>
<feature type="region of interest" description="Disordered" evidence="1">
    <location>
        <begin position="1079"/>
        <end position="1107"/>
    </location>
</feature>
<dbReference type="Proteomes" id="UP001146120">
    <property type="component" value="Unassembled WGS sequence"/>
</dbReference>
<name>A0AAV2YA89_9STRA</name>